<evidence type="ECO:0000256" key="9">
    <source>
        <dbReference type="ARBA" id="ARBA00022982"/>
    </source>
</evidence>
<protein>
    <recommendedName>
        <fullName evidence="16">Alternative oxidase</fullName>
        <ecNumber evidence="16">1.-.-.-</ecNumber>
    </recommendedName>
</protein>
<evidence type="ECO:0000256" key="8">
    <source>
        <dbReference type="ARBA" id="ARBA00022946"/>
    </source>
</evidence>
<evidence type="ECO:0000256" key="17">
    <source>
        <dbReference type="SAM" id="MobiDB-lite"/>
    </source>
</evidence>
<dbReference type="GO" id="GO:0046872">
    <property type="term" value="F:metal ion binding"/>
    <property type="evidence" value="ECO:0007669"/>
    <property type="project" value="UniProtKB-UniRule"/>
</dbReference>
<dbReference type="PANTHER" id="PTHR31803:SF3">
    <property type="entry name" value="ALTERNATIVE OXIDASE"/>
    <property type="match status" value="1"/>
</dbReference>
<feature type="compositionally biased region" description="Basic and acidic residues" evidence="17">
    <location>
        <begin position="372"/>
        <end position="381"/>
    </location>
</feature>
<evidence type="ECO:0000313" key="20">
    <source>
        <dbReference type="Proteomes" id="UP000724874"/>
    </source>
</evidence>
<dbReference type="GO" id="GO:0005743">
    <property type="term" value="C:mitochondrial inner membrane"/>
    <property type="evidence" value="ECO:0007669"/>
    <property type="project" value="UniProtKB-SubCell"/>
</dbReference>
<comment type="caution">
    <text evidence="19">The sequence shown here is derived from an EMBL/GenBank/DDBJ whole genome shotgun (WGS) entry which is preliminary data.</text>
</comment>
<keyword evidence="11 16" id="KW-0560">Oxidoreductase</keyword>
<dbReference type="EC" id="1.-.-.-" evidence="16"/>
<reference evidence="19" key="1">
    <citation type="submission" date="2020-11" db="EMBL/GenBank/DDBJ databases">
        <authorList>
            <consortium name="DOE Joint Genome Institute"/>
            <person name="Ahrendt S."/>
            <person name="Riley R."/>
            <person name="Andreopoulos W."/>
            <person name="LaButti K."/>
            <person name="Pangilinan J."/>
            <person name="Ruiz-duenas F.J."/>
            <person name="Barrasa J.M."/>
            <person name="Sanchez-Garcia M."/>
            <person name="Camarero S."/>
            <person name="Miyauchi S."/>
            <person name="Serrano A."/>
            <person name="Linde D."/>
            <person name="Babiker R."/>
            <person name="Drula E."/>
            <person name="Ayuso-Fernandez I."/>
            <person name="Pacheco R."/>
            <person name="Padilla G."/>
            <person name="Ferreira P."/>
            <person name="Barriuso J."/>
            <person name="Kellner H."/>
            <person name="Castanera R."/>
            <person name="Alfaro M."/>
            <person name="Ramirez L."/>
            <person name="Pisabarro A.G."/>
            <person name="Kuo A."/>
            <person name="Tritt A."/>
            <person name="Lipzen A."/>
            <person name="He G."/>
            <person name="Yan M."/>
            <person name="Ng V."/>
            <person name="Cullen D."/>
            <person name="Martin F."/>
            <person name="Rosso M.-N."/>
            <person name="Henrissat B."/>
            <person name="Hibbett D."/>
            <person name="Martinez A.T."/>
            <person name="Grigoriev I.V."/>
        </authorList>
    </citation>
    <scope>NUCLEOTIDE SEQUENCE</scope>
    <source>
        <strain evidence="19">AH 44721</strain>
    </source>
</reference>
<evidence type="ECO:0000256" key="4">
    <source>
        <dbReference type="ARBA" id="ARBA00022660"/>
    </source>
</evidence>
<evidence type="ECO:0000256" key="10">
    <source>
        <dbReference type="ARBA" id="ARBA00022989"/>
    </source>
</evidence>
<dbReference type="EMBL" id="JADNYJ010000010">
    <property type="protein sequence ID" value="KAF8908924.1"/>
    <property type="molecule type" value="Genomic_DNA"/>
</dbReference>
<keyword evidence="14 16" id="KW-0472">Membrane</keyword>
<keyword evidence="8" id="KW-0809">Transit peptide</keyword>
<evidence type="ECO:0000256" key="13">
    <source>
        <dbReference type="ARBA" id="ARBA00023128"/>
    </source>
</evidence>
<dbReference type="CDD" id="cd01053">
    <property type="entry name" value="AOX"/>
    <property type="match status" value="1"/>
</dbReference>
<dbReference type="FunFam" id="1.20.1260.140:FF:000002">
    <property type="entry name" value="Alternative oxidase"/>
    <property type="match status" value="1"/>
</dbReference>
<keyword evidence="12 16" id="KW-0408">Iron</keyword>
<sequence length="395" mass="44571">MIRTSLAKSTRLTLKLRAVPCQATQRGALSLFGKCYVPAVRQLATSSAPPNGTLTTTRTHQEATEGHKQELPGSSSPATSQLTKADAVSTVPEMVRGDWVLFHPVYSVDELKAVEVLHHDAKTFSDKIAYGLVKLARTMFDLVSGYKHIETPPAPGMTIAELRKAGYLLTEKQWLERFLFLESIAGVPGMVAATLRHLQSLRLMRRDSGWIHTCLEEAENERMHLMTFMTIRQPSVFLRLLVLGAQGVFYNLFFLTYLFSPKSCHRFVGYLEEEAVITYTRCIADLEAGKIPEWTNHPAPEISIDYWRLPSDAKLLDVIYSVRSDETTHRFVNHSLANLNHTTDVNPFALREPDMHIKGSKIEFQRSESEQYVTESHEIMEQHSQQIQAKQSGGN</sequence>
<dbReference type="Gene3D" id="1.20.1260.140">
    <property type="entry name" value="Alternative oxidase"/>
    <property type="match status" value="1"/>
</dbReference>
<evidence type="ECO:0000256" key="11">
    <source>
        <dbReference type="ARBA" id="ARBA00023002"/>
    </source>
</evidence>
<accession>A0A9P5TR81</accession>
<comment type="function">
    <text evidence="15">Catalyzes cyanide-resistant oxygen consumption. May increase respiration when the cytochrome respiratory pathway is restricted, or in response to low temperatures.</text>
</comment>
<keyword evidence="5 16" id="KW-0812">Transmembrane</keyword>
<evidence type="ECO:0000256" key="2">
    <source>
        <dbReference type="ARBA" id="ARBA00008388"/>
    </source>
</evidence>
<dbReference type="Pfam" id="PF01786">
    <property type="entry name" value="AOX"/>
    <property type="match status" value="1"/>
</dbReference>
<comment type="cofactor">
    <cofactor evidence="16">
        <name>Fe cation</name>
        <dbReference type="ChEBI" id="CHEBI:24875"/>
    </cofactor>
    <text evidence="16">Binds 2 iron ions per subunit.</text>
</comment>
<dbReference type="OrthoDB" id="16906at2759"/>
<evidence type="ECO:0000256" key="6">
    <source>
        <dbReference type="ARBA" id="ARBA00022723"/>
    </source>
</evidence>
<dbReference type="InterPro" id="IPR038659">
    <property type="entry name" value="AOX_sf"/>
</dbReference>
<feature type="transmembrane region" description="Helical" evidence="18">
    <location>
        <begin position="236"/>
        <end position="259"/>
    </location>
</feature>
<name>A0A9P5TR81_GYMJU</name>
<organism evidence="19 20">
    <name type="scientific">Gymnopilus junonius</name>
    <name type="common">Spectacular rustgill mushroom</name>
    <name type="synonym">Gymnopilus spectabilis subsp. junonius</name>
    <dbReference type="NCBI Taxonomy" id="109634"/>
    <lineage>
        <taxon>Eukaryota</taxon>
        <taxon>Fungi</taxon>
        <taxon>Dikarya</taxon>
        <taxon>Basidiomycota</taxon>
        <taxon>Agaricomycotina</taxon>
        <taxon>Agaricomycetes</taxon>
        <taxon>Agaricomycetidae</taxon>
        <taxon>Agaricales</taxon>
        <taxon>Agaricineae</taxon>
        <taxon>Hymenogastraceae</taxon>
        <taxon>Gymnopilus</taxon>
    </lineage>
</organism>
<feature type="region of interest" description="Disordered" evidence="17">
    <location>
        <begin position="372"/>
        <end position="395"/>
    </location>
</feature>
<feature type="compositionally biased region" description="Basic and acidic residues" evidence="17">
    <location>
        <begin position="59"/>
        <end position="70"/>
    </location>
</feature>
<keyword evidence="6 16" id="KW-0479">Metal-binding</keyword>
<dbReference type="Proteomes" id="UP000724874">
    <property type="component" value="Unassembled WGS sequence"/>
</dbReference>
<proteinExistence type="inferred from homology"/>
<comment type="similarity">
    <text evidence="2 16">Belongs to the alternative oxidase family.</text>
</comment>
<evidence type="ECO:0000256" key="1">
    <source>
        <dbReference type="ARBA" id="ARBA00004273"/>
    </source>
</evidence>
<evidence type="ECO:0000313" key="19">
    <source>
        <dbReference type="EMBL" id="KAF8908924.1"/>
    </source>
</evidence>
<dbReference type="AlphaFoldDB" id="A0A9P5TR81"/>
<dbReference type="InterPro" id="IPR002680">
    <property type="entry name" value="AOX"/>
</dbReference>
<keyword evidence="7" id="KW-0999">Mitochondrion inner membrane</keyword>
<keyword evidence="10 18" id="KW-1133">Transmembrane helix</keyword>
<evidence type="ECO:0000256" key="18">
    <source>
        <dbReference type="SAM" id="Phobius"/>
    </source>
</evidence>
<dbReference type="GO" id="GO:0009916">
    <property type="term" value="F:alternative oxidase activity"/>
    <property type="evidence" value="ECO:0007669"/>
    <property type="project" value="UniProtKB-UniRule"/>
</dbReference>
<feature type="compositionally biased region" description="Polar residues" evidence="17">
    <location>
        <begin position="72"/>
        <end position="82"/>
    </location>
</feature>
<dbReference type="PANTHER" id="PTHR31803">
    <property type="entry name" value="ALTERNATIVE OXIDASE"/>
    <property type="match status" value="1"/>
</dbReference>
<feature type="region of interest" description="Disordered" evidence="17">
    <location>
        <begin position="46"/>
        <end position="82"/>
    </location>
</feature>
<feature type="compositionally biased region" description="Polar residues" evidence="17">
    <location>
        <begin position="46"/>
        <end position="58"/>
    </location>
</feature>
<keyword evidence="3" id="KW-0813">Transport</keyword>
<keyword evidence="20" id="KW-1185">Reference proteome</keyword>
<evidence type="ECO:0000256" key="7">
    <source>
        <dbReference type="ARBA" id="ARBA00022792"/>
    </source>
</evidence>
<feature type="compositionally biased region" description="Polar residues" evidence="17">
    <location>
        <begin position="382"/>
        <end position="395"/>
    </location>
</feature>
<keyword evidence="13" id="KW-0496">Mitochondrion</keyword>
<evidence type="ECO:0000256" key="3">
    <source>
        <dbReference type="ARBA" id="ARBA00022448"/>
    </source>
</evidence>
<evidence type="ECO:0000256" key="14">
    <source>
        <dbReference type="ARBA" id="ARBA00023136"/>
    </source>
</evidence>
<evidence type="ECO:0000256" key="16">
    <source>
        <dbReference type="RuleBase" id="RU003779"/>
    </source>
</evidence>
<keyword evidence="4 16" id="KW-0679">Respiratory chain</keyword>
<comment type="subcellular location">
    <subcellularLocation>
        <location evidence="1">Mitochondrion inner membrane</location>
    </subcellularLocation>
</comment>
<dbReference type="GO" id="GO:0098803">
    <property type="term" value="C:respiratory chain complex"/>
    <property type="evidence" value="ECO:0007669"/>
    <property type="project" value="UniProtKB-UniRule"/>
</dbReference>
<evidence type="ECO:0000256" key="15">
    <source>
        <dbReference type="ARBA" id="ARBA00025285"/>
    </source>
</evidence>
<keyword evidence="9 16" id="KW-0249">Electron transport</keyword>
<evidence type="ECO:0000256" key="5">
    <source>
        <dbReference type="ARBA" id="ARBA00022692"/>
    </source>
</evidence>
<evidence type="ECO:0000256" key="12">
    <source>
        <dbReference type="ARBA" id="ARBA00023004"/>
    </source>
</evidence>
<gene>
    <name evidence="19" type="ORF">CPB84DRAFT_1766365</name>
</gene>
<dbReference type="GO" id="GO:0010230">
    <property type="term" value="P:alternative respiration"/>
    <property type="evidence" value="ECO:0007669"/>
    <property type="project" value="TreeGrafter"/>
</dbReference>